<evidence type="ECO:0000259" key="2">
    <source>
        <dbReference type="Pfam" id="PF19192"/>
    </source>
</evidence>
<feature type="compositionally biased region" description="Low complexity" evidence="1">
    <location>
        <begin position="73"/>
        <end position="82"/>
    </location>
</feature>
<evidence type="ECO:0000256" key="1">
    <source>
        <dbReference type="SAM" id="MobiDB-lite"/>
    </source>
</evidence>
<keyword evidence="4" id="KW-1185">Reference proteome</keyword>
<protein>
    <submittedName>
        <fullName evidence="3">Response regulator receiver domain</fullName>
    </submittedName>
</protein>
<dbReference type="KEGG" id="naci:NUH88_09100"/>
<feature type="domain" description="Response receiver" evidence="2">
    <location>
        <begin position="31"/>
        <end position="231"/>
    </location>
</feature>
<dbReference type="RefSeq" id="WP_257771569.1">
    <property type="nucleotide sequence ID" value="NZ_CP102480.1"/>
</dbReference>
<dbReference type="Proteomes" id="UP001060336">
    <property type="component" value="Chromosome"/>
</dbReference>
<evidence type="ECO:0000313" key="3">
    <source>
        <dbReference type="EMBL" id="UUX51844.1"/>
    </source>
</evidence>
<name>A0A9J7B029_9PROT</name>
<organism evidence="3 4">
    <name type="scientific">Nisaea acidiphila</name>
    <dbReference type="NCBI Taxonomy" id="1862145"/>
    <lineage>
        <taxon>Bacteria</taxon>
        <taxon>Pseudomonadati</taxon>
        <taxon>Pseudomonadota</taxon>
        <taxon>Alphaproteobacteria</taxon>
        <taxon>Rhodospirillales</taxon>
        <taxon>Thalassobaculaceae</taxon>
        <taxon>Nisaea</taxon>
    </lineage>
</organism>
<gene>
    <name evidence="3" type="ORF">NUH88_09100</name>
</gene>
<dbReference type="InterPro" id="IPR043834">
    <property type="entry name" value="REC"/>
</dbReference>
<proteinExistence type="predicted"/>
<dbReference type="Pfam" id="PF19192">
    <property type="entry name" value="Response_reg_2"/>
    <property type="match status" value="1"/>
</dbReference>
<sequence length="585" mass="66402">MMTTIMTTDDTVGQSTETRWKEHCKTALREFLLNAVIIDDQPYLESKLEQTPKVASISPALDDFGSTEAPAQLPSEEPSINNEPPPLSGEKTDIDHGDSLHDLDVRQGTDAFTDEGMGCSFLFPSDTDTPDIIFERAKNMARSADIIIIDWYLREKKSDLTKRAIEEILQDDKKQNGRLRLFCIYTGQPDTDDILTQLNSLCRSHLSNLKIDKSNSLIYSDNFCLVVLNKQNISISNLPKELVNRFFCIADGILPSFVLSAISALRTNVHHLITRFPKHLDYAYVANRLITDPPGDVSELIRELFVSECDTAVGLERVADKYLENDAMLLWLEHRESSGNLTKPVNGGKGLNIDISLIQNLISNGFDSSKDELLHNGASVKFQEHKRKLISHFLYESEEESKIREAEFSRLVTMKREAFGNTKIFSQDDNWTPSLTLGSILRINHENSDEEYIYCLTPACDTVRLNKDGRPFMFILLRESPEKTGIILKDTDGNQIKLSTSKFESASVRIWNFVGNEKLGRVLSYRAADNRFLFTAKSGEEFEWMGEVRGPRAQNHLSEMTKQWMRFGILDSEYHRLAGKGKSEY</sequence>
<accession>A0A9J7B029</accession>
<dbReference type="AlphaFoldDB" id="A0A9J7B029"/>
<evidence type="ECO:0000313" key="4">
    <source>
        <dbReference type="Proteomes" id="UP001060336"/>
    </source>
</evidence>
<dbReference type="EMBL" id="CP102480">
    <property type="protein sequence ID" value="UUX51844.1"/>
    <property type="molecule type" value="Genomic_DNA"/>
</dbReference>
<feature type="region of interest" description="Disordered" evidence="1">
    <location>
        <begin position="59"/>
        <end position="91"/>
    </location>
</feature>
<reference evidence="3" key="1">
    <citation type="submission" date="2022-08" db="EMBL/GenBank/DDBJ databases">
        <title>Nisaea acidiphila sp. nov., isolated from a marine algal debris and emended description of the genus Nisaea Urios et al. 2008.</title>
        <authorList>
            <person name="Kwon K."/>
        </authorList>
    </citation>
    <scope>NUCLEOTIDE SEQUENCE</scope>
    <source>
        <strain evidence="3">MEBiC11861</strain>
    </source>
</reference>